<dbReference type="InterPro" id="IPR047964">
    <property type="entry name" value="EFR1-like"/>
</dbReference>
<keyword evidence="3" id="KW-0411">Iron-sulfur</keyword>
<dbReference type="SUPFAM" id="SSF52218">
    <property type="entry name" value="Flavoproteins"/>
    <property type="match status" value="1"/>
</dbReference>
<feature type="domain" description="4Fe-4S ferredoxin-type" evidence="4">
    <location>
        <begin position="210"/>
        <end position="237"/>
    </location>
</feature>
<evidence type="ECO:0000256" key="1">
    <source>
        <dbReference type="ARBA" id="ARBA00022723"/>
    </source>
</evidence>
<protein>
    <submittedName>
        <fullName evidence="5">EFR1 family ferrodoxin</fullName>
    </submittedName>
</protein>
<dbReference type="Gene3D" id="3.40.50.360">
    <property type="match status" value="1"/>
</dbReference>
<keyword evidence="1" id="KW-0479">Metal-binding</keyword>
<sequence length="247" mass="27843">MILYFSGTGNSEYVAKKIAEELGDDMLNLFDKIRGHDYSISHSDRPWVIVSPTYAWQIPRLLYDWLSRTELKGNRDIYFVMTCGGGIGNADAYVKKLSLSKGLHYLGCAPVVMPENYIAMFQTPEREEALKIVEEAEKTIKNISLTIKNGTSFSELSITWKDKLSSGIVNSIYYPLLVHARKFYTTDACVSCGKCEKMCPLGNIHLEQGKPVWGNQCTHCMACICRCPKEAIEYGKHSKGLPRYTCP</sequence>
<name>A0ABS8DBL4_9FIRM</name>
<feature type="domain" description="4Fe-4S ferredoxin-type" evidence="4">
    <location>
        <begin position="180"/>
        <end position="209"/>
    </location>
</feature>
<gene>
    <name evidence="5" type="ORF">LIZ65_00740</name>
</gene>
<evidence type="ECO:0000259" key="4">
    <source>
        <dbReference type="PROSITE" id="PS51379"/>
    </source>
</evidence>
<dbReference type="PROSITE" id="PS51379">
    <property type="entry name" value="4FE4S_FER_2"/>
    <property type="match status" value="2"/>
</dbReference>
<dbReference type="RefSeq" id="WP_066731726.1">
    <property type="nucleotide sequence ID" value="NZ_JAJCIQ010000001.1"/>
</dbReference>
<evidence type="ECO:0000313" key="6">
    <source>
        <dbReference type="Proteomes" id="UP001299546"/>
    </source>
</evidence>
<evidence type="ECO:0000313" key="5">
    <source>
        <dbReference type="EMBL" id="MCB7385801.1"/>
    </source>
</evidence>
<dbReference type="InterPro" id="IPR017896">
    <property type="entry name" value="4Fe4S_Fe-S-bd"/>
</dbReference>
<dbReference type="InterPro" id="IPR026816">
    <property type="entry name" value="Flavodoxin_dom"/>
</dbReference>
<keyword evidence="2" id="KW-0408">Iron</keyword>
<dbReference type="Pfam" id="PF12724">
    <property type="entry name" value="Flavodoxin_5"/>
    <property type="match status" value="1"/>
</dbReference>
<dbReference type="InterPro" id="IPR029039">
    <property type="entry name" value="Flavoprotein-like_sf"/>
</dbReference>
<keyword evidence="6" id="KW-1185">Reference proteome</keyword>
<dbReference type="PROSITE" id="PS00198">
    <property type="entry name" value="4FE4S_FER_1"/>
    <property type="match status" value="1"/>
</dbReference>
<evidence type="ECO:0000256" key="3">
    <source>
        <dbReference type="ARBA" id="ARBA00023014"/>
    </source>
</evidence>
<reference evidence="5 6" key="1">
    <citation type="submission" date="2021-10" db="EMBL/GenBank/DDBJ databases">
        <title>Collection of gut derived symbiotic bacterial strains cultured from healthy donors.</title>
        <authorList>
            <person name="Lin H."/>
            <person name="Littmann E."/>
            <person name="Kohout C."/>
            <person name="Pamer E.G."/>
        </authorList>
    </citation>
    <scope>NUCLEOTIDE SEQUENCE [LARGE SCALE GENOMIC DNA]</scope>
    <source>
        <strain evidence="5 6">DFI.1.165</strain>
    </source>
</reference>
<accession>A0ABS8DBL4</accession>
<dbReference type="NCBIfam" id="NF038196">
    <property type="entry name" value="ferrodoxin_EFR1"/>
    <property type="match status" value="1"/>
</dbReference>
<proteinExistence type="predicted"/>
<evidence type="ECO:0000256" key="2">
    <source>
        <dbReference type="ARBA" id="ARBA00023004"/>
    </source>
</evidence>
<organism evidence="5 6">
    <name type="scientific">Bariatricus massiliensis</name>
    <dbReference type="NCBI Taxonomy" id="1745713"/>
    <lineage>
        <taxon>Bacteria</taxon>
        <taxon>Bacillati</taxon>
        <taxon>Bacillota</taxon>
        <taxon>Clostridia</taxon>
        <taxon>Lachnospirales</taxon>
        <taxon>Lachnospiraceae</taxon>
        <taxon>Bariatricus</taxon>
    </lineage>
</organism>
<dbReference type="EMBL" id="JAJCIS010000001">
    <property type="protein sequence ID" value="MCB7385801.1"/>
    <property type="molecule type" value="Genomic_DNA"/>
</dbReference>
<comment type="caution">
    <text evidence="5">The sequence shown here is derived from an EMBL/GenBank/DDBJ whole genome shotgun (WGS) entry which is preliminary data.</text>
</comment>
<dbReference type="InterPro" id="IPR017900">
    <property type="entry name" value="4Fe4S_Fe_S_CS"/>
</dbReference>
<dbReference type="SUPFAM" id="SSF54862">
    <property type="entry name" value="4Fe-4S ferredoxins"/>
    <property type="match status" value="1"/>
</dbReference>
<dbReference type="Gene3D" id="3.30.70.20">
    <property type="match status" value="1"/>
</dbReference>
<dbReference type="Proteomes" id="UP001299546">
    <property type="component" value="Unassembled WGS sequence"/>
</dbReference>
<dbReference type="Pfam" id="PF00037">
    <property type="entry name" value="Fer4"/>
    <property type="match status" value="1"/>
</dbReference>